<reference evidence="2" key="1">
    <citation type="journal article" date="2020" name="Nature">
        <title>Giant virus diversity and host interactions through global metagenomics.</title>
        <authorList>
            <person name="Schulz F."/>
            <person name="Roux S."/>
            <person name="Paez-Espino D."/>
            <person name="Jungbluth S."/>
            <person name="Walsh D.A."/>
            <person name="Denef V.J."/>
            <person name="McMahon K.D."/>
            <person name="Konstantinidis K.T."/>
            <person name="Eloe-Fadrosh E.A."/>
            <person name="Kyrpides N.C."/>
            <person name="Woyke T."/>
        </authorList>
    </citation>
    <scope>NUCLEOTIDE SEQUENCE</scope>
    <source>
        <strain evidence="2">GVMAG-M-3300024258-28</strain>
    </source>
</reference>
<protein>
    <submittedName>
        <fullName evidence="2">Uncharacterized protein</fullName>
    </submittedName>
</protein>
<evidence type="ECO:0000313" key="2">
    <source>
        <dbReference type="EMBL" id="QHT94510.1"/>
    </source>
</evidence>
<proteinExistence type="predicted"/>
<feature type="coiled-coil region" evidence="1">
    <location>
        <begin position="2"/>
        <end position="39"/>
    </location>
</feature>
<sequence length="190" mass="22887">MNSSQEEAVKQLQNRIDLLKKYNEEVIILENKLERLKYAFINTTYKIEVTDDFLKVIEVLETFVNNETPVYCNIYDIENYNQFILQIYGYYHIFNNYIENRMTVPVDRSIENPRILFDPIIYKQETPTNEKKEHCNKVLNELKYIYNCIINTYDEFVFDLNFIECNNVTANQQTIQFLENVKQTMLQINN</sequence>
<name>A0A6C0IPJ2_9ZZZZ</name>
<dbReference type="AlphaFoldDB" id="A0A6C0IPJ2"/>
<dbReference type="EMBL" id="MN740223">
    <property type="protein sequence ID" value="QHT94510.1"/>
    <property type="molecule type" value="Genomic_DNA"/>
</dbReference>
<organism evidence="2">
    <name type="scientific">viral metagenome</name>
    <dbReference type="NCBI Taxonomy" id="1070528"/>
    <lineage>
        <taxon>unclassified sequences</taxon>
        <taxon>metagenomes</taxon>
        <taxon>organismal metagenomes</taxon>
    </lineage>
</organism>
<accession>A0A6C0IPJ2</accession>
<keyword evidence="1" id="KW-0175">Coiled coil</keyword>
<evidence type="ECO:0000256" key="1">
    <source>
        <dbReference type="SAM" id="Coils"/>
    </source>
</evidence>